<feature type="binding site" evidence="7">
    <location>
        <position position="86"/>
    </location>
    <ligand>
        <name>Fe cation</name>
        <dbReference type="ChEBI" id="CHEBI:24875"/>
    </ligand>
</feature>
<dbReference type="Pfam" id="PF00351">
    <property type="entry name" value="Biopterin_H"/>
    <property type="match status" value="1"/>
</dbReference>
<reference evidence="8" key="1">
    <citation type="submission" date="2020-11" db="EMBL/GenBank/DDBJ databases">
        <authorList>
            <person name="Tran Van P."/>
        </authorList>
    </citation>
    <scope>NUCLEOTIDE SEQUENCE</scope>
</reference>
<keyword evidence="3 7" id="KW-0479">Metal-binding</keyword>
<dbReference type="InterPro" id="IPR001273">
    <property type="entry name" value="ArAA_hydroxylase"/>
</dbReference>
<dbReference type="PANTHER" id="PTHR11473">
    <property type="entry name" value="AROMATIC AMINO ACID HYDROXYLASE"/>
    <property type="match status" value="1"/>
</dbReference>
<dbReference type="PANTHER" id="PTHR11473:SF15">
    <property type="entry name" value="TYROSINE 3-MONOOXYGENASE"/>
    <property type="match status" value="1"/>
</dbReference>
<keyword evidence="5 7" id="KW-0408">Iron</keyword>
<dbReference type="Gene3D" id="1.10.800.10">
    <property type="entry name" value="Aromatic amino acid hydroxylase"/>
    <property type="match status" value="1"/>
</dbReference>
<feature type="non-terminal residue" evidence="8">
    <location>
        <position position="146"/>
    </location>
</feature>
<evidence type="ECO:0000256" key="1">
    <source>
        <dbReference type="ARBA" id="ARBA00001954"/>
    </source>
</evidence>
<comment type="cofactor">
    <cofactor evidence="1 7">
        <name>Fe(2+)</name>
        <dbReference type="ChEBI" id="CHEBI:29033"/>
    </cofactor>
</comment>
<proteinExistence type="inferred from homology"/>
<keyword evidence="4" id="KW-0560">Oxidoreductase</keyword>
<dbReference type="InterPro" id="IPR036951">
    <property type="entry name" value="ArAA_hydroxylase_sf"/>
</dbReference>
<dbReference type="AlphaFoldDB" id="A0A7R8WIX9"/>
<keyword evidence="6" id="KW-0503">Monooxygenase</keyword>
<dbReference type="GO" id="GO:0006585">
    <property type="term" value="P:dopamine biosynthetic process from tyrosine"/>
    <property type="evidence" value="ECO:0007669"/>
    <property type="project" value="TreeGrafter"/>
</dbReference>
<dbReference type="GO" id="GO:0005737">
    <property type="term" value="C:cytoplasm"/>
    <property type="evidence" value="ECO:0007669"/>
    <property type="project" value="TreeGrafter"/>
</dbReference>
<evidence type="ECO:0000313" key="8">
    <source>
        <dbReference type="EMBL" id="CAD7232604.1"/>
    </source>
</evidence>
<protein>
    <submittedName>
        <fullName evidence="8">Uncharacterized protein</fullName>
    </submittedName>
</protein>
<evidence type="ECO:0000256" key="4">
    <source>
        <dbReference type="ARBA" id="ARBA00023002"/>
    </source>
</evidence>
<evidence type="ECO:0000256" key="5">
    <source>
        <dbReference type="ARBA" id="ARBA00023004"/>
    </source>
</evidence>
<dbReference type="InterPro" id="IPR019774">
    <property type="entry name" value="Aromatic-AA_hydroxylase_C"/>
</dbReference>
<feature type="binding site" evidence="7">
    <location>
        <position position="41"/>
    </location>
    <ligand>
        <name>Fe cation</name>
        <dbReference type="ChEBI" id="CHEBI:24875"/>
    </ligand>
</feature>
<dbReference type="SUPFAM" id="SSF56534">
    <property type="entry name" value="Aromatic aminoacid monoxygenases, catalytic and oligomerization domains"/>
    <property type="match status" value="1"/>
</dbReference>
<gene>
    <name evidence="8" type="ORF">CTOB1V02_LOCUS10437</name>
</gene>
<dbReference type="GO" id="GO:0005506">
    <property type="term" value="F:iron ion binding"/>
    <property type="evidence" value="ECO:0007669"/>
    <property type="project" value="InterPro"/>
</dbReference>
<dbReference type="EMBL" id="OB664853">
    <property type="protein sequence ID" value="CAD7232604.1"/>
    <property type="molecule type" value="Genomic_DNA"/>
</dbReference>
<evidence type="ECO:0000256" key="6">
    <source>
        <dbReference type="ARBA" id="ARBA00023033"/>
    </source>
</evidence>
<evidence type="ECO:0000256" key="7">
    <source>
        <dbReference type="PIRSR" id="PIRSR601273-2"/>
    </source>
</evidence>
<dbReference type="PRINTS" id="PR00372">
    <property type="entry name" value="FYWHYDRXLASE"/>
</dbReference>
<dbReference type="PROSITE" id="PS51410">
    <property type="entry name" value="BH4_AAA_HYDROXYL_2"/>
    <property type="match status" value="1"/>
</dbReference>
<organism evidence="8">
    <name type="scientific">Cyprideis torosa</name>
    <dbReference type="NCBI Taxonomy" id="163714"/>
    <lineage>
        <taxon>Eukaryota</taxon>
        <taxon>Metazoa</taxon>
        <taxon>Ecdysozoa</taxon>
        <taxon>Arthropoda</taxon>
        <taxon>Crustacea</taxon>
        <taxon>Oligostraca</taxon>
        <taxon>Ostracoda</taxon>
        <taxon>Podocopa</taxon>
        <taxon>Podocopida</taxon>
        <taxon>Cytherocopina</taxon>
        <taxon>Cytheroidea</taxon>
        <taxon>Cytherideidae</taxon>
        <taxon>Cyprideis</taxon>
    </lineage>
</organism>
<evidence type="ECO:0000256" key="2">
    <source>
        <dbReference type="ARBA" id="ARBA00009712"/>
    </source>
</evidence>
<dbReference type="OrthoDB" id="983542at2759"/>
<accession>A0A7R8WIX9</accession>
<evidence type="ECO:0000256" key="3">
    <source>
        <dbReference type="ARBA" id="ARBA00022723"/>
    </source>
</evidence>
<sequence length="146" mass="16143">MEQGKSVSGTDGIITCNRREGLNKNTATETRQKHLSKDVIHELLGHIPLLSDPGFADFSQQLGLASLGATDKEIERFATVYWFTVEFGLMKEDGGLKAYGAGLLSSYGELQHALSSTPEHRPFEPATTAVQEYQDQDFQDVYFVAE</sequence>
<comment type="similarity">
    <text evidence="2">Belongs to the biopterin-dependent aromatic amino acid hydroxylase family.</text>
</comment>
<name>A0A7R8WIX9_9CRUS</name>
<dbReference type="GO" id="GO:0043204">
    <property type="term" value="C:perikaryon"/>
    <property type="evidence" value="ECO:0007669"/>
    <property type="project" value="TreeGrafter"/>
</dbReference>
<feature type="binding site" evidence="7">
    <location>
        <position position="46"/>
    </location>
    <ligand>
        <name>Fe cation</name>
        <dbReference type="ChEBI" id="CHEBI:24875"/>
    </ligand>
</feature>
<dbReference type="InterPro" id="IPR036329">
    <property type="entry name" value="Aro-AA_hydroxylase_C_sf"/>
</dbReference>
<dbReference type="GO" id="GO:0030424">
    <property type="term" value="C:axon"/>
    <property type="evidence" value="ECO:0007669"/>
    <property type="project" value="TreeGrafter"/>
</dbReference>
<dbReference type="GO" id="GO:0004511">
    <property type="term" value="F:tyrosine 3-monooxygenase activity"/>
    <property type="evidence" value="ECO:0007669"/>
    <property type="project" value="TreeGrafter"/>
</dbReference>